<evidence type="ECO:0000313" key="2">
    <source>
        <dbReference type="Proteomes" id="UP000308600"/>
    </source>
</evidence>
<protein>
    <submittedName>
        <fullName evidence="1">Uncharacterized protein</fullName>
    </submittedName>
</protein>
<proteinExistence type="predicted"/>
<keyword evidence="2" id="KW-1185">Reference proteome</keyword>
<accession>A0ACD3AZH9</accession>
<organism evidence="1 2">
    <name type="scientific">Pluteus cervinus</name>
    <dbReference type="NCBI Taxonomy" id="181527"/>
    <lineage>
        <taxon>Eukaryota</taxon>
        <taxon>Fungi</taxon>
        <taxon>Dikarya</taxon>
        <taxon>Basidiomycota</taxon>
        <taxon>Agaricomycotina</taxon>
        <taxon>Agaricomycetes</taxon>
        <taxon>Agaricomycetidae</taxon>
        <taxon>Agaricales</taxon>
        <taxon>Pluteineae</taxon>
        <taxon>Pluteaceae</taxon>
        <taxon>Pluteus</taxon>
    </lineage>
</organism>
<feature type="non-terminal residue" evidence="1">
    <location>
        <position position="1"/>
    </location>
</feature>
<reference evidence="1 2" key="1">
    <citation type="journal article" date="2019" name="Nat. Ecol. Evol.">
        <title>Megaphylogeny resolves global patterns of mushroom evolution.</title>
        <authorList>
            <person name="Varga T."/>
            <person name="Krizsan K."/>
            <person name="Foldi C."/>
            <person name="Dima B."/>
            <person name="Sanchez-Garcia M."/>
            <person name="Sanchez-Ramirez S."/>
            <person name="Szollosi G.J."/>
            <person name="Szarkandi J.G."/>
            <person name="Papp V."/>
            <person name="Albert L."/>
            <person name="Andreopoulos W."/>
            <person name="Angelini C."/>
            <person name="Antonin V."/>
            <person name="Barry K.W."/>
            <person name="Bougher N.L."/>
            <person name="Buchanan P."/>
            <person name="Buyck B."/>
            <person name="Bense V."/>
            <person name="Catcheside P."/>
            <person name="Chovatia M."/>
            <person name="Cooper J."/>
            <person name="Damon W."/>
            <person name="Desjardin D."/>
            <person name="Finy P."/>
            <person name="Geml J."/>
            <person name="Haridas S."/>
            <person name="Hughes K."/>
            <person name="Justo A."/>
            <person name="Karasinski D."/>
            <person name="Kautmanova I."/>
            <person name="Kiss B."/>
            <person name="Kocsube S."/>
            <person name="Kotiranta H."/>
            <person name="LaButti K.M."/>
            <person name="Lechner B.E."/>
            <person name="Liimatainen K."/>
            <person name="Lipzen A."/>
            <person name="Lukacs Z."/>
            <person name="Mihaltcheva S."/>
            <person name="Morgado L.N."/>
            <person name="Niskanen T."/>
            <person name="Noordeloos M.E."/>
            <person name="Ohm R.A."/>
            <person name="Ortiz-Santana B."/>
            <person name="Ovrebo C."/>
            <person name="Racz N."/>
            <person name="Riley R."/>
            <person name="Savchenko A."/>
            <person name="Shiryaev A."/>
            <person name="Soop K."/>
            <person name="Spirin V."/>
            <person name="Szebenyi C."/>
            <person name="Tomsovsky M."/>
            <person name="Tulloss R.E."/>
            <person name="Uehling J."/>
            <person name="Grigoriev I.V."/>
            <person name="Vagvolgyi C."/>
            <person name="Papp T."/>
            <person name="Martin F.M."/>
            <person name="Miettinen O."/>
            <person name="Hibbett D.S."/>
            <person name="Nagy L.G."/>
        </authorList>
    </citation>
    <scope>NUCLEOTIDE SEQUENCE [LARGE SCALE GENOMIC DNA]</scope>
    <source>
        <strain evidence="1 2">NL-1719</strain>
    </source>
</reference>
<sequence>LESRFFHHSRGGLACQDFAYRFAGAQILEDLTTPTPPELNAPYVALDDDLRVGRCWRVPQISGQLGIRLSHRIKITHLSVDHIPQELVLDRMHAPRDIILWGVIDSPSPPLPQHEADPIWDAMPRRGPLLNRGLMVVPLVAIQYNITTTEFVQTFNVSHSIFANHTFSTVIIEVLNNWGADWTCVYRIRIHGEAVF</sequence>
<evidence type="ECO:0000313" key="1">
    <source>
        <dbReference type="EMBL" id="TFK70724.1"/>
    </source>
</evidence>
<dbReference type="EMBL" id="ML208308">
    <property type="protein sequence ID" value="TFK70724.1"/>
    <property type="molecule type" value="Genomic_DNA"/>
</dbReference>
<name>A0ACD3AZH9_9AGAR</name>
<dbReference type="Proteomes" id="UP000308600">
    <property type="component" value="Unassembled WGS sequence"/>
</dbReference>
<gene>
    <name evidence="1" type="ORF">BDN72DRAFT_765971</name>
</gene>